<keyword evidence="8 10" id="KW-1133">Transmembrane helix</keyword>
<evidence type="ECO:0000259" key="12">
    <source>
        <dbReference type="PROSITE" id="PS50846"/>
    </source>
</evidence>
<dbReference type="CDD" id="cd02094">
    <property type="entry name" value="P-type_ATPase_Cu-like"/>
    <property type="match status" value="1"/>
</dbReference>
<dbReference type="EMBL" id="AP026563">
    <property type="protein sequence ID" value="BDP44715.1"/>
    <property type="molecule type" value="Genomic_DNA"/>
</dbReference>
<dbReference type="NCBIfam" id="TIGR01525">
    <property type="entry name" value="ATPase-IB_hvy"/>
    <property type="match status" value="1"/>
</dbReference>
<reference evidence="13" key="1">
    <citation type="submission" date="2022-07" db="EMBL/GenBank/DDBJ databases">
        <title>Complete Genome Sequence of the Radioresistant Bacterium Deinococcus aetherius ST0316, Isolated from the Air Dust collected in Lower Stratosphere above Japan.</title>
        <authorList>
            <person name="Satoh K."/>
            <person name="Hagiwara K."/>
            <person name="Katsumata K."/>
            <person name="Kubo A."/>
            <person name="Yokobori S."/>
            <person name="Yamagishi A."/>
            <person name="Oono Y."/>
            <person name="Narumi I."/>
        </authorList>
    </citation>
    <scope>NUCLEOTIDE SEQUENCE</scope>
    <source>
        <strain evidence="13">ST0316</strain>
        <plasmid evidence="13">pDAETH-3</plasmid>
    </source>
</reference>
<evidence type="ECO:0000256" key="8">
    <source>
        <dbReference type="ARBA" id="ARBA00022989"/>
    </source>
</evidence>
<evidence type="ECO:0000313" key="14">
    <source>
        <dbReference type="Proteomes" id="UP001064971"/>
    </source>
</evidence>
<name>A0ABM8ALK5_9DEIO</name>
<dbReference type="SFLD" id="SFLDG00002">
    <property type="entry name" value="C1.7:_P-type_atpase_like"/>
    <property type="match status" value="1"/>
</dbReference>
<feature type="transmembrane region" description="Helical" evidence="10">
    <location>
        <begin position="232"/>
        <end position="248"/>
    </location>
</feature>
<dbReference type="PRINTS" id="PR00943">
    <property type="entry name" value="CUATPASE"/>
</dbReference>
<dbReference type="Pfam" id="PF00702">
    <property type="entry name" value="Hydrolase"/>
    <property type="match status" value="1"/>
</dbReference>
<dbReference type="InterPro" id="IPR023298">
    <property type="entry name" value="ATPase_P-typ_TM_dom_sf"/>
</dbReference>
<dbReference type="InterPro" id="IPR018303">
    <property type="entry name" value="ATPase_P-typ_P_site"/>
</dbReference>
<comment type="subcellular location">
    <subcellularLocation>
        <location evidence="10">Cell membrane</location>
    </subcellularLocation>
    <subcellularLocation>
        <location evidence="1">Endomembrane system</location>
        <topology evidence="1">Multi-pass membrane protein</topology>
    </subcellularLocation>
</comment>
<keyword evidence="13" id="KW-0614">Plasmid</keyword>
<comment type="similarity">
    <text evidence="2 10">Belongs to the cation transport ATPase (P-type) (TC 3.A.3) family. Type IB subfamily.</text>
</comment>
<dbReference type="CDD" id="cd00371">
    <property type="entry name" value="HMA"/>
    <property type="match status" value="1"/>
</dbReference>
<feature type="compositionally biased region" description="Basic and acidic residues" evidence="11">
    <location>
        <begin position="171"/>
        <end position="180"/>
    </location>
</feature>
<gene>
    <name evidence="13" type="ORF">DAETH_46840</name>
</gene>
<geneLocation type="plasmid" evidence="13 14">
    <name>pDAETH-3</name>
</geneLocation>
<dbReference type="SUPFAM" id="SSF55008">
    <property type="entry name" value="HMA, heavy metal-associated domain"/>
    <property type="match status" value="1"/>
</dbReference>
<feature type="transmembrane region" description="Helical" evidence="10">
    <location>
        <begin position="480"/>
        <end position="499"/>
    </location>
</feature>
<feature type="domain" description="HMA" evidence="12">
    <location>
        <begin position="21"/>
        <end position="87"/>
    </location>
</feature>
<dbReference type="SFLD" id="SFLDF00027">
    <property type="entry name" value="p-type_atpase"/>
    <property type="match status" value="1"/>
</dbReference>
<dbReference type="PROSITE" id="PS00154">
    <property type="entry name" value="ATPASE_E1_E2"/>
    <property type="match status" value="1"/>
</dbReference>
<feature type="transmembrane region" description="Helical" evidence="10">
    <location>
        <begin position="296"/>
        <end position="319"/>
    </location>
</feature>
<dbReference type="Pfam" id="PF00122">
    <property type="entry name" value="E1-E2_ATPase"/>
    <property type="match status" value="1"/>
</dbReference>
<dbReference type="SFLD" id="SFLDS00003">
    <property type="entry name" value="Haloacid_Dehalogenase"/>
    <property type="match status" value="1"/>
</dbReference>
<feature type="transmembrane region" description="Helical" evidence="10">
    <location>
        <begin position="260"/>
        <end position="284"/>
    </location>
</feature>
<dbReference type="InterPro" id="IPR023214">
    <property type="entry name" value="HAD_sf"/>
</dbReference>
<organism evidence="13 14">
    <name type="scientific">Deinococcus aetherius</name>
    <dbReference type="NCBI Taxonomy" id="200252"/>
    <lineage>
        <taxon>Bacteria</taxon>
        <taxon>Thermotogati</taxon>
        <taxon>Deinococcota</taxon>
        <taxon>Deinococci</taxon>
        <taxon>Deinococcales</taxon>
        <taxon>Deinococcaceae</taxon>
        <taxon>Deinococcus</taxon>
    </lineage>
</organism>
<feature type="region of interest" description="Disordered" evidence="11">
    <location>
        <begin position="119"/>
        <end position="146"/>
    </location>
</feature>
<protein>
    <recommendedName>
        <fullName evidence="12">HMA domain-containing protein</fullName>
    </recommendedName>
</protein>
<feature type="transmembrane region" description="Helical" evidence="10">
    <location>
        <begin position="850"/>
        <end position="869"/>
    </location>
</feature>
<sequence length="886" mass="92674">MTRHHETHHHRQTGGTVPTSNVLEVAFRNCYDGSEFADLERSFSNIEGVQSVHIDRTRAVAHLGYDPGVVTEAELRRRLHDAGYDCECEDCAPSAVQPGHPRVGHEHPGHDHAALMSHGATSAEHAHGGMTNGGQHARSGMGHAGHDHAATMASASTPAVHDQGAMTPRGQDTREGPHGGHDHAAMMAGGAAPVAHDHGATTHGGQGAHAQMGHDEHAGHGADMVGDMLRRFVISLVLTVPLVLYSPIGETLGFTAPPPFGLSMAWFGLLLSTPVVWWGGWPFISAAWRALRRGEANMMTLIATGILVSWLFSVYATLFLGGREVFFEAAAMLTSLSLLGHWLEMRSRFATGRAVEALLKLAPSTARVVRNGQEVELPLEQVVVGDEIAVRPGDRVPVDGEVVGGSSYVDESMITGEPIPVAKNPGARVTGGTVNQNGAFTFRATAVGADTALSRIVQMVQNAQASKAPAQRLADTAGKYLVFVALGSGLIAFLAWYFLGGEGVVFALTAAVSAIVIACPDALALATPTAITVGVGKGAREGVLFKNAAALEATAGVNTVVFDKTGTLTEGKPALTDLVPAPGASEGELLRLAASADQPSQHPLAEAIVAGARARNVEVQKPETFDSVPGHGVVATVAGRRVLLGNRKLMEREGVNIDTLPEAVERLSRDGKTAMYAAADGRALGVIAVADTVRETARQAVRSLHDAGVQTVMLTGDNARTAEAVARELGMDTVIAEVLPGDKAAKIAALQAEGRKVAMVGDGVNDAPALAQADVGIAIGAGTDVAVETADVVLVKNNPADVAGSIDLARRVRGKIKQNLFWAAIYNVLAIPFAAGVLYPAYGVLLRPEWAALLMSASTVIVTVNALLLNRVRFERSAPQPRSAHA</sequence>
<evidence type="ECO:0000256" key="11">
    <source>
        <dbReference type="SAM" id="MobiDB-lite"/>
    </source>
</evidence>
<proteinExistence type="inferred from homology"/>
<dbReference type="Gene3D" id="2.70.150.10">
    <property type="entry name" value="Calcium-transporting ATPase, cytoplasmic transduction domain A"/>
    <property type="match status" value="1"/>
</dbReference>
<evidence type="ECO:0000256" key="7">
    <source>
        <dbReference type="ARBA" id="ARBA00022967"/>
    </source>
</evidence>
<dbReference type="InterPro" id="IPR059000">
    <property type="entry name" value="ATPase_P-type_domA"/>
</dbReference>
<dbReference type="PANTHER" id="PTHR43520">
    <property type="entry name" value="ATP7, ISOFORM B"/>
    <property type="match status" value="1"/>
</dbReference>
<keyword evidence="9 10" id="KW-0472">Membrane</keyword>
<feature type="transmembrane region" description="Helical" evidence="10">
    <location>
        <begin position="820"/>
        <end position="844"/>
    </location>
</feature>
<dbReference type="NCBIfam" id="TIGR01511">
    <property type="entry name" value="ATPase-IB1_Cu"/>
    <property type="match status" value="1"/>
</dbReference>
<dbReference type="InterPro" id="IPR006121">
    <property type="entry name" value="HMA_dom"/>
</dbReference>
<dbReference type="Gene3D" id="3.40.1110.10">
    <property type="entry name" value="Calcium-transporting ATPase, cytoplasmic domain N"/>
    <property type="match status" value="1"/>
</dbReference>
<dbReference type="InterPro" id="IPR001757">
    <property type="entry name" value="P_typ_ATPase"/>
</dbReference>
<evidence type="ECO:0000256" key="1">
    <source>
        <dbReference type="ARBA" id="ARBA00004127"/>
    </source>
</evidence>
<keyword evidence="10" id="KW-1003">Cell membrane</keyword>
<dbReference type="InterPro" id="IPR036412">
    <property type="entry name" value="HAD-like_sf"/>
</dbReference>
<dbReference type="InterPro" id="IPR008250">
    <property type="entry name" value="ATPase_P-typ_transduc_dom_A_sf"/>
</dbReference>
<keyword evidence="7" id="KW-1278">Translocase</keyword>
<dbReference type="InterPro" id="IPR036163">
    <property type="entry name" value="HMA_dom_sf"/>
</dbReference>
<feature type="transmembrane region" description="Helical" evidence="10">
    <location>
        <begin position="505"/>
        <end position="527"/>
    </location>
</feature>
<dbReference type="Proteomes" id="UP001064971">
    <property type="component" value="Plasmid pDAETH-3"/>
</dbReference>
<evidence type="ECO:0000256" key="6">
    <source>
        <dbReference type="ARBA" id="ARBA00022840"/>
    </source>
</evidence>
<dbReference type="NCBIfam" id="TIGR01494">
    <property type="entry name" value="ATPase_P-type"/>
    <property type="match status" value="1"/>
</dbReference>
<accession>A0ABM8ALK5</accession>
<keyword evidence="5 10" id="KW-0547">Nucleotide-binding</keyword>
<feature type="region of interest" description="Disordered" evidence="11">
    <location>
        <begin position="160"/>
        <end position="180"/>
    </location>
</feature>
<evidence type="ECO:0000256" key="4">
    <source>
        <dbReference type="ARBA" id="ARBA00022723"/>
    </source>
</evidence>
<keyword evidence="14" id="KW-1185">Reference proteome</keyword>
<dbReference type="RefSeq" id="WP_264778648.1">
    <property type="nucleotide sequence ID" value="NZ_AP026563.1"/>
</dbReference>
<evidence type="ECO:0000256" key="2">
    <source>
        <dbReference type="ARBA" id="ARBA00006024"/>
    </source>
</evidence>
<keyword evidence="3 10" id="KW-0812">Transmembrane</keyword>
<evidence type="ECO:0000256" key="5">
    <source>
        <dbReference type="ARBA" id="ARBA00022741"/>
    </source>
</evidence>
<dbReference type="InterPro" id="IPR044492">
    <property type="entry name" value="P_typ_ATPase_HD_dom"/>
</dbReference>
<dbReference type="PRINTS" id="PR00119">
    <property type="entry name" value="CATATPASE"/>
</dbReference>
<dbReference type="PROSITE" id="PS50846">
    <property type="entry name" value="HMA_2"/>
    <property type="match status" value="1"/>
</dbReference>
<dbReference type="SUPFAM" id="SSF56784">
    <property type="entry name" value="HAD-like"/>
    <property type="match status" value="1"/>
</dbReference>
<evidence type="ECO:0000256" key="10">
    <source>
        <dbReference type="RuleBase" id="RU362081"/>
    </source>
</evidence>
<dbReference type="SUPFAM" id="SSF81665">
    <property type="entry name" value="Calcium ATPase, transmembrane domain M"/>
    <property type="match status" value="1"/>
</dbReference>
<keyword evidence="6 10" id="KW-0067">ATP-binding</keyword>
<dbReference type="Gene3D" id="3.40.50.1000">
    <property type="entry name" value="HAD superfamily/HAD-like"/>
    <property type="match status" value="1"/>
</dbReference>
<evidence type="ECO:0000256" key="9">
    <source>
        <dbReference type="ARBA" id="ARBA00023136"/>
    </source>
</evidence>
<dbReference type="PANTHER" id="PTHR43520:SF8">
    <property type="entry name" value="P-TYPE CU(+) TRANSPORTER"/>
    <property type="match status" value="1"/>
</dbReference>
<dbReference type="Gene3D" id="3.30.70.100">
    <property type="match status" value="1"/>
</dbReference>
<keyword evidence="4 10" id="KW-0479">Metal-binding</keyword>
<evidence type="ECO:0000256" key="3">
    <source>
        <dbReference type="ARBA" id="ARBA00022692"/>
    </source>
</evidence>
<dbReference type="InterPro" id="IPR023299">
    <property type="entry name" value="ATPase_P-typ_cyto_dom_N"/>
</dbReference>
<dbReference type="SUPFAM" id="SSF81653">
    <property type="entry name" value="Calcium ATPase, transduction domain A"/>
    <property type="match status" value="1"/>
</dbReference>
<feature type="transmembrane region" description="Helical" evidence="10">
    <location>
        <begin position="325"/>
        <end position="343"/>
    </location>
</feature>
<dbReference type="InterPro" id="IPR027256">
    <property type="entry name" value="P-typ_ATPase_IB"/>
</dbReference>
<evidence type="ECO:0000313" key="13">
    <source>
        <dbReference type="EMBL" id="BDP44715.1"/>
    </source>
</evidence>